<dbReference type="AlphaFoldDB" id="A0A846ZMK7"/>
<name>A0A846ZMK7_9GAMM</name>
<reference evidence="2 3" key="1">
    <citation type="journal article" date="2017" name="Int. J. Syst. Evol. Microbiol.">
        <title>Oleiagrimonas citrea sp. nov., a marine bacterium isolated from tidal flat sediment and emended description of the genus Oleiagrimonas Fang et al. 2015 and Oleiagrimonas soli.</title>
        <authorList>
            <person name="Yang S.H."/>
            <person name="Seo H.S."/>
            <person name="Seong C.N."/>
            <person name="Kwon K.K."/>
        </authorList>
    </citation>
    <scope>NUCLEOTIDE SEQUENCE [LARGE SCALE GENOMIC DNA]</scope>
    <source>
        <strain evidence="2 3">MEBiC09124</strain>
    </source>
</reference>
<evidence type="ECO:0000313" key="3">
    <source>
        <dbReference type="Proteomes" id="UP000541636"/>
    </source>
</evidence>
<dbReference type="Pfam" id="PF07103">
    <property type="entry name" value="DUF1365"/>
    <property type="match status" value="1"/>
</dbReference>
<proteinExistence type="predicted"/>
<dbReference type="Proteomes" id="UP000541636">
    <property type="component" value="Unassembled WGS sequence"/>
</dbReference>
<dbReference type="InterPro" id="IPR010775">
    <property type="entry name" value="DUF1365"/>
</dbReference>
<sequence>MQRERLDSTAPRHIPRGTAPAADAEPLASGIYEGWVRHRRHAPRPHAFRYRVAMLYIDLAELDDLFEDRWLWSVEGTNVAAFRRSDYMGPTNLSLDEAVRRRVAESTGARPEGPIRLLTHLRYFGVIFNPVSFYYCYAADGVTLETIVAEITNTPWKERHAYVLPMEHAQRSARAAHWHFPKTFHVSPFMAMQRDYAWRFTAPSRHLAVHMDVLNGTQREFDATLVLHRRPLNRVGLARVLLRYPLMTLKVIAAIHWQALRLFLKRTPVYDHPRKQGS</sequence>
<protein>
    <submittedName>
        <fullName evidence="2">DUF1365 domain-containing protein</fullName>
    </submittedName>
</protein>
<dbReference type="PANTHER" id="PTHR33973">
    <property type="entry name" value="OS07G0153300 PROTEIN"/>
    <property type="match status" value="1"/>
</dbReference>
<feature type="region of interest" description="Disordered" evidence="1">
    <location>
        <begin position="1"/>
        <end position="22"/>
    </location>
</feature>
<gene>
    <name evidence="2" type="ORF">HF690_07375</name>
</gene>
<organism evidence="2 3">
    <name type="scientific">Oleiagrimonas citrea</name>
    <dbReference type="NCBI Taxonomy" id="1665687"/>
    <lineage>
        <taxon>Bacteria</taxon>
        <taxon>Pseudomonadati</taxon>
        <taxon>Pseudomonadota</taxon>
        <taxon>Gammaproteobacteria</taxon>
        <taxon>Lysobacterales</taxon>
        <taxon>Rhodanobacteraceae</taxon>
        <taxon>Oleiagrimonas</taxon>
    </lineage>
</organism>
<dbReference type="EMBL" id="JAAZQD010000003">
    <property type="protein sequence ID" value="NKZ38779.1"/>
    <property type="molecule type" value="Genomic_DNA"/>
</dbReference>
<evidence type="ECO:0000313" key="2">
    <source>
        <dbReference type="EMBL" id="NKZ38779.1"/>
    </source>
</evidence>
<accession>A0A846ZMK7</accession>
<evidence type="ECO:0000256" key="1">
    <source>
        <dbReference type="SAM" id="MobiDB-lite"/>
    </source>
</evidence>
<comment type="caution">
    <text evidence="2">The sequence shown here is derived from an EMBL/GenBank/DDBJ whole genome shotgun (WGS) entry which is preliminary data.</text>
</comment>
<keyword evidence="3" id="KW-1185">Reference proteome</keyword>
<dbReference type="RefSeq" id="WP_168609315.1">
    <property type="nucleotide sequence ID" value="NZ_JAAZQD010000003.1"/>
</dbReference>
<dbReference type="PANTHER" id="PTHR33973:SF4">
    <property type="entry name" value="OS07G0153300 PROTEIN"/>
    <property type="match status" value="1"/>
</dbReference>